<dbReference type="EMBL" id="JBHTMM010000071">
    <property type="protein sequence ID" value="MFD1311217.1"/>
    <property type="molecule type" value="Genomic_DNA"/>
</dbReference>
<comment type="caution">
    <text evidence="2">The sequence shown here is derived from an EMBL/GenBank/DDBJ whole genome shotgun (WGS) entry which is preliminary data.</text>
</comment>
<accession>A0ABW3XNW1</accession>
<evidence type="ECO:0000313" key="2">
    <source>
        <dbReference type="EMBL" id="MFD1311217.1"/>
    </source>
</evidence>
<evidence type="ECO:0000256" key="1">
    <source>
        <dbReference type="SAM" id="MobiDB-lite"/>
    </source>
</evidence>
<evidence type="ECO:0000313" key="3">
    <source>
        <dbReference type="Proteomes" id="UP001597058"/>
    </source>
</evidence>
<name>A0ABW3XNW1_9ACTN</name>
<dbReference type="Proteomes" id="UP001597058">
    <property type="component" value="Unassembled WGS sequence"/>
</dbReference>
<feature type="compositionally biased region" description="Low complexity" evidence="1">
    <location>
        <begin position="1"/>
        <end position="26"/>
    </location>
</feature>
<feature type="non-terminal residue" evidence="2">
    <location>
        <position position="1"/>
    </location>
</feature>
<organism evidence="2 3">
    <name type="scientific">Streptomyces kaempferi</name>
    <dbReference type="NCBI Taxonomy" id="333725"/>
    <lineage>
        <taxon>Bacteria</taxon>
        <taxon>Bacillati</taxon>
        <taxon>Actinomycetota</taxon>
        <taxon>Actinomycetes</taxon>
        <taxon>Kitasatosporales</taxon>
        <taxon>Streptomycetaceae</taxon>
        <taxon>Streptomyces</taxon>
    </lineage>
</organism>
<feature type="region of interest" description="Disordered" evidence="1">
    <location>
        <begin position="1"/>
        <end position="60"/>
    </location>
</feature>
<sequence>RRTPTPHDATSTAASAASASHSSPADEAPEPTLPADPRPEPASAADRRPHAGRPRRQPGRSIALAVSLAVALAGLTTSAAGPVSGGGESSASARTTPKPSASATHSGGSPQKSRASAGTVAPPAPLTWTADSQLWQRECAHDYVIAKPPQQVPPPPTPADAAVWAASQGAVHGGTTDLRISVQGRGSAAVVLEALHVRVVNRTTPAARRGIAYSMYEGCGAILVPRYFSVNLDAHRPLARSMPGNDPDRPTPAVDFPYQVSLREPEVLLLSAHTESCTCDWYLDLDWSSQGRTGAARIDDHGRPFRTTSIKGLPHYWYRNPAGWVPMTAAYDDKAETGD</sequence>
<gene>
    <name evidence="2" type="ORF">ACFQ5X_36070</name>
</gene>
<proteinExistence type="predicted"/>
<protein>
    <submittedName>
        <fullName evidence="2">Transcriptional regulator</fullName>
    </submittedName>
</protein>
<reference evidence="3" key="1">
    <citation type="journal article" date="2019" name="Int. J. Syst. Evol. Microbiol.">
        <title>The Global Catalogue of Microorganisms (GCM) 10K type strain sequencing project: providing services to taxonomists for standard genome sequencing and annotation.</title>
        <authorList>
            <consortium name="The Broad Institute Genomics Platform"/>
            <consortium name="The Broad Institute Genome Sequencing Center for Infectious Disease"/>
            <person name="Wu L."/>
            <person name="Ma J."/>
        </authorList>
    </citation>
    <scope>NUCLEOTIDE SEQUENCE [LARGE SCALE GENOMIC DNA]</scope>
    <source>
        <strain evidence="3">CGMCC 4.7020</strain>
    </source>
</reference>
<feature type="compositionally biased region" description="Polar residues" evidence="1">
    <location>
        <begin position="89"/>
        <end position="116"/>
    </location>
</feature>
<feature type="region of interest" description="Disordered" evidence="1">
    <location>
        <begin position="78"/>
        <end position="124"/>
    </location>
</feature>
<keyword evidence="3" id="KW-1185">Reference proteome</keyword>
<dbReference type="RefSeq" id="WP_381330097.1">
    <property type="nucleotide sequence ID" value="NZ_JBHTMM010000071.1"/>
</dbReference>